<evidence type="ECO:0000256" key="6">
    <source>
        <dbReference type="ARBA" id="ARBA00022525"/>
    </source>
</evidence>
<evidence type="ECO:0000256" key="19">
    <source>
        <dbReference type="SAM" id="MobiDB-lite"/>
    </source>
</evidence>
<keyword evidence="11" id="KW-0119">Carbohydrate metabolism</keyword>
<dbReference type="Pfam" id="PF00933">
    <property type="entry name" value="Glyco_hydro_3"/>
    <property type="match status" value="1"/>
</dbReference>
<evidence type="ECO:0000256" key="2">
    <source>
        <dbReference type="ARBA" id="ARBA00004613"/>
    </source>
</evidence>
<feature type="chain" id="PRO_5009519351" description="Probable beta-glucosidase G" evidence="20">
    <location>
        <begin position="17"/>
        <end position="787"/>
    </location>
</feature>
<feature type="region of interest" description="Disordered" evidence="19">
    <location>
        <begin position="658"/>
        <end position="677"/>
    </location>
</feature>
<dbReference type="InterPro" id="IPR002772">
    <property type="entry name" value="Glyco_hydro_3_C"/>
</dbReference>
<keyword evidence="8" id="KW-0378">Hydrolase</keyword>
<comment type="catalytic activity">
    <reaction evidence="1">
        <text>Hydrolysis of terminal, non-reducing beta-D-glucosyl residues with release of beta-D-glucose.</text>
        <dbReference type="EC" id="3.2.1.21"/>
    </reaction>
</comment>
<proteinExistence type="inferred from homology"/>
<keyword evidence="12" id="KW-0326">Glycosidase</keyword>
<feature type="signal peptide" evidence="20">
    <location>
        <begin position="1"/>
        <end position="16"/>
    </location>
</feature>
<evidence type="ECO:0000256" key="9">
    <source>
        <dbReference type="ARBA" id="ARBA00023001"/>
    </source>
</evidence>
<dbReference type="InterPro" id="IPR026891">
    <property type="entry name" value="Fn3-like"/>
</dbReference>
<accession>A0A1F5L8S3</accession>
<dbReference type="GO" id="GO:0030245">
    <property type="term" value="P:cellulose catabolic process"/>
    <property type="evidence" value="ECO:0007669"/>
    <property type="project" value="UniProtKB-KW"/>
</dbReference>
<dbReference type="PRINTS" id="PR00133">
    <property type="entry name" value="GLHYDRLASE3"/>
</dbReference>
<keyword evidence="6" id="KW-0964">Secreted</keyword>
<evidence type="ECO:0000256" key="18">
    <source>
        <dbReference type="ARBA" id="ARBA00041808"/>
    </source>
</evidence>
<dbReference type="SUPFAM" id="SSF51445">
    <property type="entry name" value="(Trans)glycosidases"/>
    <property type="match status" value="1"/>
</dbReference>
<dbReference type="STRING" id="1835702.A0A1F5L8S3"/>
<dbReference type="InterPro" id="IPR001764">
    <property type="entry name" value="Glyco_hydro_3_N"/>
</dbReference>
<comment type="function">
    <text evidence="14">Beta-glucosidases are one of a number of cellulolytic enzymes involved in the degradation of cellulosic biomass. Catalyzes the last step releasing glucose from the inhibitory cellobiose.</text>
</comment>
<evidence type="ECO:0000256" key="12">
    <source>
        <dbReference type="ARBA" id="ARBA00023295"/>
    </source>
</evidence>
<dbReference type="Pfam" id="PF01915">
    <property type="entry name" value="Glyco_hydro_3_C"/>
    <property type="match status" value="1"/>
</dbReference>
<comment type="caution">
    <text evidence="22">The sequence shown here is derived from an EMBL/GenBank/DDBJ whole genome shotgun (WGS) entry which is preliminary data.</text>
</comment>
<evidence type="ECO:0000256" key="1">
    <source>
        <dbReference type="ARBA" id="ARBA00000448"/>
    </source>
</evidence>
<dbReference type="Proteomes" id="UP000177622">
    <property type="component" value="Unassembled WGS sequence"/>
</dbReference>
<evidence type="ECO:0000256" key="11">
    <source>
        <dbReference type="ARBA" id="ARBA00023277"/>
    </source>
</evidence>
<dbReference type="OrthoDB" id="416222at2759"/>
<name>A0A1F5L8S3_PENAI</name>
<comment type="pathway">
    <text evidence="3">Glycan metabolism; cellulose degradation.</text>
</comment>
<comment type="similarity">
    <text evidence="4">Belongs to the glycosyl hydrolase 3 family.</text>
</comment>
<evidence type="ECO:0000256" key="13">
    <source>
        <dbReference type="ARBA" id="ARBA00023326"/>
    </source>
</evidence>
<evidence type="ECO:0000256" key="4">
    <source>
        <dbReference type="ARBA" id="ARBA00005336"/>
    </source>
</evidence>
<dbReference type="GeneID" id="34580107"/>
<dbReference type="InterPro" id="IPR013783">
    <property type="entry name" value="Ig-like_fold"/>
</dbReference>
<evidence type="ECO:0000256" key="3">
    <source>
        <dbReference type="ARBA" id="ARBA00004987"/>
    </source>
</evidence>
<dbReference type="Gene3D" id="3.20.20.300">
    <property type="entry name" value="Glycoside hydrolase, family 3, N-terminal domain"/>
    <property type="match status" value="1"/>
</dbReference>
<evidence type="ECO:0000313" key="23">
    <source>
        <dbReference type="Proteomes" id="UP000177622"/>
    </source>
</evidence>
<organism evidence="22 23">
    <name type="scientific">Penicillium arizonense</name>
    <dbReference type="NCBI Taxonomy" id="1835702"/>
    <lineage>
        <taxon>Eukaryota</taxon>
        <taxon>Fungi</taxon>
        <taxon>Dikarya</taxon>
        <taxon>Ascomycota</taxon>
        <taxon>Pezizomycotina</taxon>
        <taxon>Eurotiomycetes</taxon>
        <taxon>Eurotiomycetidae</taxon>
        <taxon>Eurotiales</taxon>
        <taxon>Aspergillaceae</taxon>
        <taxon>Penicillium</taxon>
    </lineage>
</organism>
<dbReference type="GO" id="GO:0005576">
    <property type="term" value="C:extracellular region"/>
    <property type="evidence" value="ECO:0007669"/>
    <property type="project" value="UniProtKB-SubCell"/>
</dbReference>
<dbReference type="Pfam" id="PF14310">
    <property type="entry name" value="Fn3-like"/>
    <property type="match status" value="1"/>
</dbReference>
<keyword evidence="13" id="KW-0624">Polysaccharide degradation</keyword>
<dbReference type="InterPro" id="IPR036962">
    <property type="entry name" value="Glyco_hydro_3_N_sf"/>
</dbReference>
<dbReference type="Gene3D" id="2.60.40.10">
    <property type="entry name" value="Immunoglobulins"/>
    <property type="match status" value="1"/>
</dbReference>
<feature type="domain" description="Fibronectin type III-like" evidence="21">
    <location>
        <begin position="699"/>
        <end position="771"/>
    </location>
</feature>
<evidence type="ECO:0000256" key="7">
    <source>
        <dbReference type="ARBA" id="ARBA00022729"/>
    </source>
</evidence>
<evidence type="ECO:0000259" key="21">
    <source>
        <dbReference type="SMART" id="SM01217"/>
    </source>
</evidence>
<reference evidence="22 23" key="1">
    <citation type="journal article" date="2016" name="Sci. Rep.">
        <title>Penicillium arizonense, a new, genome sequenced fungal species, reveals a high chemical diversity in secreted metabolites.</title>
        <authorList>
            <person name="Grijseels S."/>
            <person name="Nielsen J.C."/>
            <person name="Randelovic M."/>
            <person name="Nielsen J."/>
            <person name="Nielsen K.F."/>
            <person name="Workman M."/>
            <person name="Frisvad J.C."/>
        </authorList>
    </citation>
    <scope>NUCLEOTIDE SEQUENCE [LARGE SCALE GENOMIC DNA]</scope>
    <source>
        <strain evidence="22 23">CBS 141311</strain>
    </source>
</reference>
<evidence type="ECO:0000256" key="16">
    <source>
        <dbReference type="ARBA" id="ARBA00041276"/>
    </source>
</evidence>
<evidence type="ECO:0000256" key="10">
    <source>
        <dbReference type="ARBA" id="ARBA00023180"/>
    </source>
</evidence>
<keyword evidence="7 20" id="KW-0732">Signal</keyword>
<dbReference type="EMBL" id="LXJU01000022">
    <property type="protein sequence ID" value="OGE49311.1"/>
    <property type="molecule type" value="Genomic_DNA"/>
</dbReference>
<dbReference type="GO" id="GO:0008422">
    <property type="term" value="F:beta-glucosidase activity"/>
    <property type="evidence" value="ECO:0007669"/>
    <property type="project" value="UniProtKB-EC"/>
</dbReference>
<dbReference type="PANTHER" id="PTHR42715:SF12">
    <property type="entry name" value="BETA-GLUCOSIDASE G-RELATED"/>
    <property type="match status" value="1"/>
</dbReference>
<evidence type="ECO:0000256" key="5">
    <source>
        <dbReference type="ARBA" id="ARBA00012744"/>
    </source>
</evidence>
<evidence type="ECO:0000313" key="22">
    <source>
        <dbReference type="EMBL" id="OGE49311.1"/>
    </source>
</evidence>
<dbReference type="FunFam" id="3.20.20.300:FF:000002">
    <property type="entry name" value="Probable beta-glucosidase"/>
    <property type="match status" value="1"/>
</dbReference>
<evidence type="ECO:0000256" key="17">
    <source>
        <dbReference type="ARBA" id="ARBA00041601"/>
    </source>
</evidence>
<protein>
    <recommendedName>
        <fullName evidence="15">Probable beta-glucosidase G</fullName>
        <ecNumber evidence="5">3.2.1.21</ecNumber>
    </recommendedName>
    <alternativeName>
        <fullName evidence="16">Beta-D-glucoside glucohydrolase G</fullName>
    </alternativeName>
    <alternativeName>
        <fullName evidence="17">Cellobiase G</fullName>
    </alternativeName>
    <alternativeName>
        <fullName evidence="18">Gentiobiase G</fullName>
    </alternativeName>
</protein>
<dbReference type="RefSeq" id="XP_022484762.1">
    <property type="nucleotide sequence ID" value="XM_022635373.1"/>
</dbReference>
<dbReference type="SMART" id="SM01217">
    <property type="entry name" value="Fn3_like"/>
    <property type="match status" value="1"/>
</dbReference>
<dbReference type="InterPro" id="IPR017853">
    <property type="entry name" value="GH"/>
</dbReference>
<dbReference type="SUPFAM" id="SSF52279">
    <property type="entry name" value="Beta-D-glucan exohydrolase, C-terminal domain"/>
    <property type="match status" value="1"/>
</dbReference>
<dbReference type="InterPro" id="IPR036881">
    <property type="entry name" value="Glyco_hydro_3_C_sf"/>
</dbReference>
<comment type="subcellular location">
    <subcellularLocation>
        <location evidence="2">Secreted</location>
    </subcellularLocation>
</comment>
<dbReference type="PANTHER" id="PTHR42715">
    <property type="entry name" value="BETA-GLUCOSIDASE"/>
    <property type="match status" value="1"/>
</dbReference>
<sequence>MLYVISLLLFLSHALANPFSGQVTARDANQFRTWVTAEAMASEFVSRLNLTEKSAMITGKLSLGVGGCIGNLLPIDRVGYSGLCMQDGPNGVGLADLTSVFPSGVTMGASWDKKLIYQRGVAIGKEFRSKGIHVALGPSAGPLGRHGLGGRNWEGFSIDPYLSGIAIAASIEGIQTQGVQTCAKHIVGNEQETQRSFTISQNGTRIEAISSNIDDRTMHELYMWPFANAIKAGVVSAMCSYNRLNQTYTCESSAVLKNLLREELGFQGYIMSDWFATHSGAKSINAGLDLNMPGAYNAETIATGESYWGGNITTMVQAGSVSEERIDEMVRRIMTPYFYFGQDRESYPTVDPSLAYSFAAWSNVLDYLPTPIPKSRDVRGNHHQLIRKIGAEASVLLKNVNSTLPLKAPLNIGVFGNDAASSSDGLTFIKHFEIGTLDIGAGAGTVRHTYLVSPLEAIQARAKKFGGRVQYILHNAITAAGDFSSLFPIPDVCLVFLNTFAAENMDRQTYEADWNSTLVVENVASMCPNTIVVTHSAGINSMPWANNVNVTAIIAAHLPGQESGNSIVDVLWGDVNPSGRLPYSIAKNPKDYDIPIVNLTESQVTSPTAWQDDFVEGQMIDYRKLDSAGIEPLFEFGFGLSYTTFGMKSNLKVKQLNSHLTSKPDPSHEVQPGGNPDLWEPILRVTTTVTNTGSKEGATVPQLYVSMPQGSTPEGTPLQVLRGFEKVFLKPGKSQDVTFELLRRDVSYWDTSFQSWVIPKGRFSLGAGFSSRDIVAKADLELNLVDG</sequence>
<dbReference type="Gene3D" id="3.40.50.1700">
    <property type="entry name" value="Glycoside hydrolase family 3 C-terminal domain"/>
    <property type="match status" value="1"/>
</dbReference>
<keyword evidence="9" id="KW-0136">Cellulose degradation</keyword>
<keyword evidence="10" id="KW-0325">Glycoprotein</keyword>
<evidence type="ECO:0000256" key="15">
    <source>
        <dbReference type="ARBA" id="ARBA00039579"/>
    </source>
</evidence>
<evidence type="ECO:0000256" key="14">
    <source>
        <dbReference type="ARBA" id="ARBA00024983"/>
    </source>
</evidence>
<dbReference type="EC" id="3.2.1.21" evidence="5"/>
<evidence type="ECO:0000256" key="8">
    <source>
        <dbReference type="ARBA" id="ARBA00022801"/>
    </source>
</evidence>
<keyword evidence="23" id="KW-1185">Reference proteome</keyword>
<dbReference type="InterPro" id="IPR050288">
    <property type="entry name" value="Cellulose_deg_GH3"/>
</dbReference>
<evidence type="ECO:0000256" key="20">
    <source>
        <dbReference type="SAM" id="SignalP"/>
    </source>
</evidence>
<gene>
    <name evidence="22" type="ORF">PENARI_c022G05212</name>
</gene>
<dbReference type="AlphaFoldDB" id="A0A1F5L8S3"/>